<dbReference type="Proteomes" id="UP000435112">
    <property type="component" value="Unassembled WGS sequence"/>
</dbReference>
<accession>A0A6A3IBD2</accession>
<dbReference type="Proteomes" id="UP000434957">
    <property type="component" value="Unassembled WGS sequence"/>
</dbReference>
<evidence type="ECO:0000313" key="4">
    <source>
        <dbReference type="Proteomes" id="UP000434957"/>
    </source>
</evidence>
<comment type="caution">
    <text evidence="2">The sequence shown here is derived from an EMBL/GenBank/DDBJ whole genome shotgun (WGS) entry which is preliminary data.</text>
</comment>
<evidence type="ECO:0000313" key="5">
    <source>
        <dbReference type="Proteomes" id="UP000435112"/>
    </source>
</evidence>
<dbReference type="EMBL" id="QXFT01003190">
    <property type="protein sequence ID" value="KAE9288338.1"/>
    <property type="molecule type" value="Genomic_DNA"/>
</dbReference>
<keyword evidence="4" id="KW-1185">Reference proteome</keyword>
<dbReference type="AlphaFoldDB" id="A0A6A3IBD2"/>
<proteinExistence type="predicted"/>
<evidence type="ECO:0000256" key="1">
    <source>
        <dbReference type="SAM" id="MobiDB-lite"/>
    </source>
</evidence>
<name>A0A6A3IBD2_9STRA</name>
<dbReference type="EMBL" id="QXFU01003137">
    <property type="protein sequence ID" value="KAE8978025.1"/>
    <property type="molecule type" value="Genomic_DNA"/>
</dbReference>
<feature type="region of interest" description="Disordered" evidence="1">
    <location>
        <begin position="315"/>
        <end position="338"/>
    </location>
</feature>
<evidence type="ECO:0000313" key="3">
    <source>
        <dbReference type="EMBL" id="KAE9288338.1"/>
    </source>
</evidence>
<dbReference type="OrthoDB" id="119109at2759"/>
<sequence>MARVVSCRFMRLGCFEEDHPLFRREYARNNRERGVKLLRCFPHCCPEHVKRSYCGCSVHVLVTFSADVSEMPLDELRVCARFEPTRVAPLWPAGFADIARNLGAAAAADDRQENKCRLEVGESVVLPDAFPTATGQSTDNGGVWVLAEKESDANHRGLPKNVALYVLNSGISPKWFYNYDSSVTRAQREMTHHLVAYVFQAHSGSVPRPLQQQQELQRHHERSDGVVVARHASPAFFLISYRRSGAASNPGCALPALPVDESSDNEEAAASEIRSASRIVQQQAQQQHRLQLHLRQHHRQQQQLIWQQQQRQQQLHVDQAQGHPFHSAPPRETLSSDFQGATGDEKVAVVQSNTSADDVGDDDSWLMDVGARTQGFCEKAQHLLILWRVIQRISLRDLEHNINMVDVHVRSHWLRAAEAPRAPLVSFDTQLEGVAASFLGTVFESVSGRENQPNNSGCNPFTVREQRTIRVSVHLFLRALSSRAVQHLLCSACRMGNGDATKQDLLNRFVSLVLRLYELLGDVLRDVTSTEDTALRDSLPALVDDVLSLVQQNPRPELHHDITNLRDIHNIFPRTLIRLRICGIGDGCWSLEPYRLSMLTTDGGTCMTVQSVLTFSGGASMAPMELVLDGQFREFSVLPSGLSSKIATAEGWYLGDYVAVLSDDGQAVEMRFFAFAEDTSVASADDARGGVIIARQVIVSIALEQEPSTGEAIDHVVHPRDLFVIVHGTVLSSVHSCVLQLSGTSLRDRGTIWNEVSWTPVVEVNAGYVAI</sequence>
<gene>
    <name evidence="2" type="ORF">PR002_g24838</name>
    <name evidence="3" type="ORF">PR003_g25826</name>
</gene>
<organism evidence="2 5">
    <name type="scientific">Phytophthora rubi</name>
    <dbReference type="NCBI Taxonomy" id="129364"/>
    <lineage>
        <taxon>Eukaryota</taxon>
        <taxon>Sar</taxon>
        <taxon>Stramenopiles</taxon>
        <taxon>Oomycota</taxon>
        <taxon>Peronosporomycetes</taxon>
        <taxon>Peronosporales</taxon>
        <taxon>Peronosporaceae</taxon>
        <taxon>Phytophthora</taxon>
    </lineage>
</organism>
<reference evidence="2 5" key="1">
    <citation type="submission" date="2018-09" db="EMBL/GenBank/DDBJ databases">
        <title>Genomic investigation of the strawberry pathogen Phytophthora fragariae indicates pathogenicity is determined by transcriptional variation in three key races.</title>
        <authorList>
            <person name="Adams T.M."/>
            <person name="Armitage A.D."/>
            <person name="Sobczyk M.K."/>
            <person name="Bates H.J."/>
            <person name="Dunwell J.M."/>
            <person name="Nellist C.F."/>
            <person name="Harrison R.J."/>
        </authorList>
    </citation>
    <scope>NUCLEOTIDE SEQUENCE [LARGE SCALE GENOMIC DNA]</scope>
    <source>
        <strain evidence="2 5">SCRP324</strain>
        <strain evidence="3 4">SCRP333</strain>
    </source>
</reference>
<evidence type="ECO:0000313" key="2">
    <source>
        <dbReference type="EMBL" id="KAE8978025.1"/>
    </source>
</evidence>
<protein>
    <submittedName>
        <fullName evidence="2">Uncharacterized protein</fullName>
    </submittedName>
</protein>